<feature type="compositionally biased region" description="Polar residues" evidence="3">
    <location>
        <begin position="332"/>
        <end position="356"/>
    </location>
</feature>
<feature type="domain" description="F5/8 type C" evidence="5">
    <location>
        <begin position="106"/>
        <end position="254"/>
    </location>
</feature>
<keyword evidence="1" id="KW-0378">Hydrolase</keyword>
<dbReference type="InterPro" id="IPR055149">
    <property type="entry name" value="Agl_cat_D2"/>
</dbReference>
<evidence type="ECO:0000256" key="1">
    <source>
        <dbReference type="ARBA" id="ARBA00023295"/>
    </source>
</evidence>
<evidence type="ECO:0000313" key="6">
    <source>
        <dbReference type="EMBL" id="SDJ58327.1"/>
    </source>
</evidence>
<evidence type="ECO:0000259" key="5">
    <source>
        <dbReference type="PROSITE" id="PS50022"/>
    </source>
</evidence>
<dbReference type="Gene3D" id="2.60.40.10">
    <property type="entry name" value="Immunoglobulins"/>
    <property type="match status" value="3"/>
</dbReference>
<dbReference type="SUPFAM" id="SSF49265">
    <property type="entry name" value="Fibronectin type III"/>
    <property type="match status" value="1"/>
</dbReference>
<dbReference type="CDD" id="cd00063">
    <property type="entry name" value="FN3"/>
    <property type="match status" value="1"/>
</dbReference>
<dbReference type="Gene3D" id="2.60.120.260">
    <property type="entry name" value="Galactose-binding domain-like"/>
    <property type="match status" value="4"/>
</dbReference>
<dbReference type="PROSITE" id="PS50022">
    <property type="entry name" value="FA58C_3"/>
    <property type="match status" value="2"/>
</dbReference>
<evidence type="ECO:0000256" key="3">
    <source>
        <dbReference type="SAM" id="MobiDB-lite"/>
    </source>
</evidence>
<accession>A0A1G8UXM6</accession>
<dbReference type="SMART" id="SM00231">
    <property type="entry name" value="FA58C"/>
    <property type="match status" value="1"/>
</dbReference>
<keyword evidence="1" id="KW-0326">Glycosidase</keyword>
<protein>
    <submittedName>
        <fullName evidence="6">Right handed beta helix region</fullName>
    </submittedName>
</protein>
<organism evidence="6 7">
    <name type="scientific">Lentzea albidocapillata subsp. violacea</name>
    <dbReference type="NCBI Taxonomy" id="128104"/>
    <lineage>
        <taxon>Bacteria</taxon>
        <taxon>Bacillati</taxon>
        <taxon>Actinomycetota</taxon>
        <taxon>Actinomycetes</taxon>
        <taxon>Pseudonocardiales</taxon>
        <taxon>Pseudonocardiaceae</taxon>
        <taxon>Lentzea</taxon>
    </lineage>
</organism>
<reference evidence="7" key="1">
    <citation type="submission" date="2016-10" db="EMBL/GenBank/DDBJ databases">
        <authorList>
            <person name="Varghese N."/>
            <person name="Submissions S."/>
        </authorList>
    </citation>
    <scope>NUCLEOTIDE SEQUENCE [LARGE SCALE GENOMIC DNA]</scope>
    <source>
        <strain evidence="7">DSM 44796</strain>
    </source>
</reference>
<dbReference type="InterPro" id="IPR012334">
    <property type="entry name" value="Pectin_lyas_fold"/>
</dbReference>
<keyword evidence="2" id="KW-0624">Polysaccharide degradation</keyword>
<dbReference type="SUPFAM" id="SSF51126">
    <property type="entry name" value="Pectin lyase-like"/>
    <property type="match status" value="1"/>
</dbReference>
<dbReference type="CDD" id="cd14490">
    <property type="entry name" value="CBM6-CBM35-CBM36_like_1"/>
    <property type="match status" value="1"/>
</dbReference>
<dbReference type="InterPro" id="IPR003961">
    <property type="entry name" value="FN3_dom"/>
</dbReference>
<dbReference type="GO" id="GO:0000272">
    <property type="term" value="P:polysaccharide catabolic process"/>
    <property type="evidence" value="ECO:0007669"/>
    <property type="project" value="UniProtKB-KW"/>
</dbReference>
<dbReference type="PROSITE" id="PS51318">
    <property type="entry name" value="TAT"/>
    <property type="match status" value="1"/>
</dbReference>
<dbReference type="EMBL" id="FNET01000002">
    <property type="protein sequence ID" value="SDJ58327.1"/>
    <property type="molecule type" value="Genomic_DNA"/>
</dbReference>
<dbReference type="Pfam" id="PF00754">
    <property type="entry name" value="F5_F8_type_C"/>
    <property type="match status" value="1"/>
</dbReference>
<keyword evidence="4" id="KW-0732">Signal</keyword>
<dbReference type="Pfam" id="PF22815">
    <property type="entry name" value="CatAgl_D1"/>
    <property type="match status" value="1"/>
</dbReference>
<gene>
    <name evidence="6" type="ORF">SAMN04488074_102437</name>
</gene>
<evidence type="ECO:0000256" key="4">
    <source>
        <dbReference type="SAM" id="SignalP"/>
    </source>
</evidence>
<dbReference type="Pfam" id="PF07705">
    <property type="entry name" value="CARDB"/>
    <property type="match status" value="2"/>
</dbReference>
<sequence>MHRLSLTTRRRSLLAPIAALITAAATLTIAPAAQAAQVSLDLAEHTRIDQVTLTAPKNSTETFAVQTSLDGRGWSTLVAERPHAFKNGKVTFQVDPTVVRHVRATKTTAKLEVREAAVSAQLQATYSASSTNQNYGPGNAGDGNQGTYWESANNAFPQWIQADLGAALKADRVVLKLPTAGWGARTQTLAVQSSTDGQNFTDLVASRGYEFAPSANNTVTIDFTAATARYVRLRITGNTGWPAAQLSEFEVQGPTGGDTQAPTAPGNLALTEPQAGQIRLTWNASTDNAGVTGYDVYANGTLRTTVTGTTHTDSQPDGLHVTYHVIAKDAAGNQSPASNSVTREGATGTNLAQGKPVTANNNVHDFVAANANDGNVATYWESNGFPGTLTVQLGSNADVSSVVVKLNPDPIWGARTQNVEVLGREQNATGFTSLAAGRDHRFDPASGNAVTINTAGRVADLQLRVTSNTGAPGAQVAEVQVFGTPAPNPDLTVTATSITPASPVETDQITLNATVRNAGTAASGATDVTFFLGTTSVGTAQVGALAAGAQANVSTTIAARPSGSYEYTAKIDETKKVAEQDETNNARIHPDALVVTPVPSSDLVAVPSWSPSNPANGQNTTFSVAIKNQGTIASAAGAHGITVTILNSSGQTVRTLTGSHNGTINAGATTAAVNLGTWPADDGRYTVRTAIADDGNEIPAKQGNNTSEQSLFIGRGASVPWQHVEAEDAAVGGGAQVLSPNRTIGDLAGEASGRRAVTLNGTGQSVEFTTSGPTNTLVTRFSIPDSSSGGGITSNLNVYVNGQFHKAIDLTSKYMWLYGNEAGPGNSPGAGGPRHIYDEANVMLDSTFPAGTKIKLQKDAANTTNYAIDFVNFEQVTAAGNPDAARYAVPAGFTHQDVQNALDRVRMDTTGTFVGVYLPAGTYQTAQKFNVYGKAVRVVGAGPWFTRFQAPLAQENTDIGFSAQSSASGSTFSGFAVFGNYTARIDGPGKVFDFAGVQNMTIENIWVEHMMCLFWGNNVDNNVIRDNRIRDMYADGLNLTNGSAGNRIANIEARSTGDDAFALFAATDGGGSGQQNNVFENLSVLTPWRAAGLAVYGGKLNTFRNIYVADTLTYSAVTISSLDFGYPMEDFGPEPTTFSGLTLVRSGGHFWGAQTFGAIWMFSASKKYTGIRVSDVEIVDPTYSGIMFQTKYNGAAENIFQDTVLSNVSISGARKSGDAFDAKSGFGLWANEMPEPGQGPAAGEVTFNGLRFSDNFQDIRNTTSTFKITIN</sequence>
<dbReference type="CDD" id="cd00057">
    <property type="entry name" value="FA58C"/>
    <property type="match status" value="1"/>
</dbReference>
<feature type="signal peptide" evidence="4">
    <location>
        <begin position="1"/>
        <end position="35"/>
    </location>
</feature>
<dbReference type="Gene3D" id="2.160.20.10">
    <property type="entry name" value="Single-stranded right-handed beta-helix, Pectin lyase-like"/>
    <property type="match status" value="1"/>
</dbReference>
<dbReference type="InterPro" id="IPR008979">
    <property type="entry name" value="Galactose-bd-like_sf"/>
</dbReference>
<dbReference type="SMART" id="SM00710">
    <property type="entry name" value="PbH1"/>
    <property type="match status" value="6"/>
</dbReference>
<dbReference type="InterPro" id="IPR036116">
    <property type="entry name" value="FN3_sf"/>
</dbReference>
<dbReference type="InterPro" id="IPR013783">
    <property type="entry name" value="Ig-like_fold"/>
</dbReference>
<dbReference type="InterPro" id="IPR011050">
    <property type="entry name" value="Pectin_lyase_fold/virulence"/>
</dbReference>
<feature type="chain" id="PRO_5011461228" evidence="4">
    <location>
        <begin position="36"/>
        <end position="1271"/>
    </location>
</feature>
<dbReference type="InterPro" id="IPR000421">
    <property type="entry name" value="FA58C"/>
</dbReference>
<feature type="region of interest" description="Disordered" evidence="3">
    <location>
        <begin position="331"/>
        <end position="356"/>
    </location>
</feature>
<dbReference type="GO" id="GO:0016798">
    <property type="term" value="F:hydrolase activity, acting on glycosyl bonds"/>
    <property type="evidence" value="ECO:0007669"/>
    <property type="project" value="UniProtKB-KW"/>
</dbReference>
<name>A0A1G8UXM6_9PSEU</name>
<evidence type="ECO:0000256" key="2">
    <source>
        <dbReference type="ARBA" id="ARBA00023326"/>
    </source>
</evidence>
<dbReference type="Pfam" id="PF22633">
    <property type="entry name" value="F5_F8_type_C_2"/>
    <property type="match status" value="1"/>
</dbReference>
<keyword evidence="2" id="KW-0119">Carbohydrate metabolism</keyword>
<dbReference type="AlphaFoldDB" id="A0A1G8UXM6"/>
<dbReference type="SUPFAM" id="SSF49785">
    <property type="entry name" value="Galactose-binding domain-like"/>
    <property type="match status" value="3"/>
</dbReference>
<dbReference type="Pfam" id="PF22816">
    <property type="entry name" value="CatAgl_D2"/>
    <property type="match status" value="1"/>
</dbReference>
<dbReference type="InterPro" id="IPR033801">
    <property type="entry name" value="CBM6-CBM35-CBM36-like_1"/>
</dbReference>
<dbReference type="InterPro" id="IPR011635">
    <property type="entry name" value="CARDB"/>
</dbReference>
<evidence type="ECO:0000313" key="7">
    <source>
        <dbReference type="Proteomes" id="UP000199682"/>
    </source>
</evidence>
<feature type="domain" description="F5/8 type C" evidence="5">
    <location>
        <begin position="338"/>
        <end position="484"/>
    </location>
</feature>
<dbReference type="InterPro" id="IPR006311">
    <property type="entry name" value="TAT_signal"/>
</dbReference>
<dbReference type="InterPro" id="IPR006626">
    <property type="entry name" value="PbH1"/>
</dbReference>
<dbReference type="Proteomes" id="UP000199682">
    <property type="component" value="Unassembled WGS sequence"/>
</dbReference>
<proteinExistence type="predicted"/>